<dbReference type="Gene3D" id="1.10.490.10">
    <property type="entry name" value="Globins"/>
    <property type="match status" value="1"/>
</dbReference>
<evidence type="ECO:0000256" key="6">
    <source>
        <dbReference type="PIRNR" id="PIRNR002030"/>
    </source>
</evidence>
<evidence type="ECO:0000313" key="9">
    <source>
        <dbReference type="EMBL" id="BBM83709.1"/>
    </source>
</evidence>
<organism evidence="9 10">
    <name type="scientific">Uabimicrobium amorphum</name>
    <dbReference type="NCBI Taxonomy" id="2596890"/>
    <lineage>
        <taxon>Bacteria</taxon>
        <taxon>Pseudomonadati</taxon>
        <taxon>Planctomycetota</taxon>
        <taxon>Candidatus Uabimicrobiia</taxon>
        <taxon>Candidatus Uabimicrobiales</taxon>
        <taxon>Candidatus Uabimicrobiaceae</taxon>
        <taxon>Candidatus Uabimicrobium</taxon>
    </lineage>
</organism>
<dbReference type="EMBL" id="AP019860">
    <property type="protein sequence ID" value="BBM83709.1"/>
    <property type="molecule type" value="Genomic_DNA"/>
</dbReference>
<dbReference type="SUPFAM" id="SSF46458">
    <property type="entry name" value="Globin-like"/>
    <property type="match status" value="1"/>
</dbReference>
<evidence type="ECO:0000256" key="1">
    <source>
        <dbReference type="ARBA" id="ARBA00009660"/>
    </source>
</evidence>
<evidence type="ECO:0000313" key="10">
    <source>
        <dbReference type="Proteomes" id="UP000326354"/>
    </source>
</evidence>
<dbReference type="Pfam" id="PF01152">
    <property type="entry name" value="Bac_globin"/>
    <property type="match status" value="1"/>
</dbReference>
<dbReference type="InterPro" id="IPR012292">
    <property type="entry name" value="Globin/Proto"/>
</dbReference>
<dbReference type="GO" id="GO:0046872">
    <property type="term" value="F:metal ion binding"/>
    <property type="evidence" value="ECO:0007669"/>
    <property type="project" value="UniProtKB-UniRule"/>
</dbReference>
<dbReference type="CDD" id="cd00454">
    <property type="entry name" value="TrHb1_N"/>
    <property type="match status" value="1"/>
</dbReference>
<feature type="binding site" description="distal binding residue" evidence="8">
    <location>
        <position position="48"/>
    </location>
    <ligand>
        <name>heme</name>
        <dbReference type="ChEBI" id="CHEBI:30413"/>
    </ligand>
    <ligandPart>
        <name>Fe</name>
        <dbReference type="ChEBI" id="CHEBI:18248"/>
    </ligandPart>
</feature>
<dbReference type="PIRSF" id="PIRSF002030">
    <property type="entry name" value="Globin_Protozoa/Cyanobacteria"/>
    <property type="match status" value="1"/>
</dbReference>
<dbReference type="GO" id="GO:0005344">
    <property type="term" value="F:oxygen carrier activity"/>
    <property type="evidence" value="ECO:0007669"/>
    <property type="project" value="UniProtKB-UniRule"/>
</dbReference>
<sequence length="124" mass="14062">MSEKSLFEKLGGKDAVEAAVDKFYDRVLQDERINYFFKDTDMKKQRNHQKAFLTYAFGGINNYNGRSMRKAHEKLVKEQGLNDSHFDAVVENLATTLQEMGVGGDLIKEVAAVAETVRDDVLNK</sequence>
<dbReference type="InterPro" id="IPR001486">
    <property type="entry name" value="Hemoglobin_trunc"/>
</dbReference>
<name>A0A5S9F3N2_UABAM</name>
<comment type="similarity">
    <text evidence="1 6">Belongs to the truncated hemoglobin family. Group I subfamily.</text>
</comment>
<comment type="cofactor">
    <cofactor evidence="7">
        <name>heme</name>
        <dbReference type="ChEBI" id="CHEBI:30413"/>
    </cofactor>
    <text evidence="7">Binds 1 heme group per subunit.</text>
</comment>
<dbReference type="RefSeq" id="WP_151967899.1">
    <property type="nucleotide sequence ID" value="NZ_AP019860.1"/>
</dbReference>
<dbReference type="InterPro" id="IPR009050">
    <property type="entry name" value="Globin-like_sf"/>
</dbReference>
<evidence type="ECO:0000256" key="8">
    <source>
        <dbReference type="PIRSR" id="PIRSR601486-1"/>
    </source>
</evidence>
<keyword evidence="10" id="KW-1185">Reference proteome</keyword>
<protein>
    <recommendedName>
        <fullName evidence="6">Group 1 truncated hemoglobin</fullName>
    </recommendedName>
</protein>
<keyword evidence="2 6" id="KW-0813">Transport</keyword>
<evidence type="ECO:0000256" key="2">
    <source>
        <dbReference type="ARBA" id="ARBA00022448"/>
    </source>
</evidence>
<gene>
    <name evidence="9" type="ORF">UABAM_02062</name>
</gene>
<evidence type="ECO:0000256" key="4">
    <source>
        <dbReference type="ARBA" id="ARBA00022723"/>
    </source>
</evidence>
<evidence type="ECO:0000256" key="7">
    <source>
        <dbReference type="PIRSR" id="PIRSR002030-1"/>
    </source>
</evidence>
<accession>A0A5S9F3N2</accession>
<dbReference type="AlphaFoldDB" id="A0A5S9F3N2"/>
<reference evidence="9 10" key="1">
    <citation type="submission" date="2019-08" db="EMBL/GenBank/DDBJ databases">
        <title>Complete genome sequence of Candidatus Uab amorphum.</title>
        <authorList>
            <person name="Shiratori T."/>
            <person name="Suzuki S."/>
            <person name="Kakizawa Y."/>
            <person name="Ishida K."/>
        </authorList>
    </citation>
    <scope>NUCLEOTIDE SEQUENCE [LARGE SCALE GENOMIC DNA]</scope>
    <source>
        <strain evidence="9 10">SRT547</strain>
    </source>
</reference>
<proteinExistence type="inferred from homology"/>
<feature type="binding site" description="distal binding residue" evidence="8">
    <location>
        <position position="72"/>
    </location>
    <ligand>
        <name>heme</name>
        <dbReference type="ChEBI" id="CHEBI:30413"/>
    </ligand>
    <ligandPart>
        <name>Fe</name>
        <dbReference type="ChEBI" id="CHEBI:18248"/>
    </ligandPart>
</feature>
<dbReference type="InterPro" id="IPR016339">
    <property type="entry name" value="Hemoglobin_trunc_I"/>
</dbReference>
<keyword evidence="4 6" id="KW-0479">Metal-binding</keyword>
<keyword evidence="3 6" id="KW-0349">Heme</keyword>
<evidence type="ECO:0000256" key="3">
    <source>
        <dbReference type="ARBA" id="ARBA00022617"/>
    </source>
</evidence>
<dbReference type="GO" id="GO:0019825">
    <property type="term" value="F:oxygen binding"/>
    <property type="evidence" value="ECO:0007669"/>
    <property type="project" value="InterPro"/>
</dbReference>
<dbReference type="Proteomes" id="UP000326354">
    <property type="component" value="Chromosome"/>
</dbReference>
<evidence type="ECO:0000256" key="5">
    <source>
        <dbReference type="ARBA" id="ARBA00023004"/>
    </source>
</evidence>
<keyword evidence="6" id="KW-0561">Oxygen transport</keyword>
<dbReference type="KEGG" id="uam:UABAM_02062"/>
<dbReference type="OrthoDB" id="280842at2"/>
<keyword evidence="5 6" id="KW-0408">Iron</keyword>
<dbReference type="GO" id="GO:0020037">
    <property type="term" value="F:heme binding"/>
    <property type="evidence" value="ECO:0007669"/>
    <property type="project" value="InterPro"/>
</dbReference>
<feature type="binding site" description="proximal binding residue" evidence="7">
    <location>
        <position position="72"/>
    </location>
    <ligand>
        <name>heme</name>
        <dbReference type="ChEBI" id="CHEBI:30413"/>
    </ligand>
    <ligandPart>
        <name>Fe</name>
        <dbReference type="ChEBI" id="CHEBI:18248"/>
    </ligandPart>
</feature>